<proteinExistence type="predicted"/>
<feature type="transmembrane region" description="Helical" evidence="1">
    <location>
        <begin position="67"/>
        <end position="89"/>
    </location>
</feature>
<keyword evidence="1" id="KW-0472">Membrane</keyword>
<dbReference type="Proteomes" id="UP000266305">
    <property type="component" value="Unassembled WGS sequence"/>
</dbReference>
<dbReference type="AlphaFoldDB" id="A0AAX1UIC3"/>
<feature type="transmembrane region" description="Helical" evidence="1">
    <location>
        <begin position="123"/>
        <end position="142"/>
    </location>
</feature>
<dbReference type="RefSeq" id="WP_011337265.1">
    <property type="nucleotide sequence ID" value="NZ_BJXO01000008.1"/>
</dbReference>
<feature type="transmembrane region" description="Helical" evidence="1">
    <location>
        <begin position="35"/>
        <end position="55"/>
    </location>
</feature>
<evidence type="ECO:0000313" key="2">
    <source>
        <dbReference type="EMBL" id="RHZ92970.1"/>
    </source>
</evidence>
<gene>
    <name evidence="2" type="ORF">D1114_16245</name>
</gene>
<evidence type="ECO:0000313" key="3">
    <source>
        <dbReference type="Proteomes" id="UP000266305"/>
    </source>
</evidence>
<organism evidence="2 3">
    <name type="scientific">Cereibacter sphaeroides</name>
    <name type="common">Rhodobacter sphaeroides</name>
    <dbReference type="NCBI Taxonomy" id="1063"/>
    <lineage>
        <taxon>Bacteria</taxon>
        <taxon>Pseudomonadati</taxon>
        <taxon>Pseudomonadota</taxon>
        <taxon>Alphaproteobacteria</taxon>
        <taxon>Rhodobacterales</taxon>
        <taxon>Paracoccaceae</taxon>
        <taxon>Cereibacter</taxon>
    </lineage>
</organism>
<keyword evidence="1" id="KW-0812">Transmembrane</keyword>
<accession>A0AAX1UIC3</accession>
<evidence type="ECO:0000256" key="1">
    <source>
        <dbReference type="SAM" id="Phobius"/>
    </source>
</evidence>
<name>A0AAX1UIC3_CERSP</name>
<protein>
    <submittedName>
        <fullName evidence="2">Tellurium resistance protein</fullName>
    </submittedName>
</protein>
<reference evidence="2 3" key="1">
    <citation type="submission" date="2018-08" db="EMBL/GenBank/DDBJ databases">
        <title>Draft genome sequence of Rhodobacter sphaeroides FY.</title>
        <authorList>
            <person name="Rayyan A."/>
            <person name="Meyer T.E."/>
            <person name="Kyndt J.A."/>
        </authorList>
    </citation>
    <scope>NUCLEOTIDE SEQUENCE [LARGE SCALE GENOMIC DNA]</scope>
    <source>
        <strain evidence="2 3">FY</strain>
    </source>
</reference>
<keyword evidence="1" id="KW-1133">Transmembrane helix</keyword>
<dbReference type="InterPro" id="IPR047784">
    <property type="entry name" value="TrgA"/>
</dbReference>
<dbReference type="NCBIfam" id="NF033773">
    <property type="entry name" value="tellur_TrgA"/>
    <property type="match status" value="1"/>
</dbReference>
<dbReference type="EMBL" id="QWGP01000020">
    <property type="protein sequence ID" value="RHZ92970.1"/>
    <property type="molecule type" value="Genomic_DNA"/>
</dbReference>
<comment type="caution">
    <text evidence="2">The sequence shown here is derived from an EMBL/GenBank/DDBJ whole genome shotgun (WGS) entry which is preliminary data.</text>
</comment>
<sequence>MPTAAKLVAALAFAALGYLGGRLFAGEVPEGTPTALFGPWGALAGLLCGWAISGARAGRGYWPALGTGVRTVVTGVFLALLGYSLYIMVLRAMRMLYDGPIEALLGVFDLMLDQAQLLARPEILGTLALGGMIAGSLTEWAGRRWK</sequence>
<dbReference type="GeneID" id="3719615"/>